<dbReference type="EMBL" id="JBHFFA010000008">
    <property type="protein sequence ID" value="KAL2608419.1"/>
    <property type="molecule type" value="Genomic_DNA"/>
</dbReference>
<reference evidence="3 4" key="1">
    <citation type="submission" date="2024-09" db="EMBL/GenBank/DDBJ databases">
        <title>Chromosome-scale assembly of Riccia fluitans.</title>
        <authorList>
            <person name="Paukszto L."/>
            <person name="Sawicki J."/>
            <person name="Karawczyk K."/>
            <person name="Piernik-Szablinska J."/>
            <person name="Szczecinska M."/>
            <person name="Mazdziarz M."/>
        </authorList>
    </citation>
    <scope>NUCLEOTIDE SEQUENCE [LARGE SCALE GENOMIC DNA]</scope>
    <source>
        <strain evidence="3">Rf_01</strain>
        <tissue evidence="3">Aerial parts of the thallus</tissue>
    </source>
</reference>
<organism evidence="3 4">
    <name type="scientific">Riccia fluitans</name>
    <dbReference type="NCBI Taxonomy" id="41844"/>
    <lineage>
        <taxon>Eukaryota</taxon>
        <taxon>Viridiplantae</taxon>
        <taxon>Streptophyta</taxon>
        <taxon>Embryophyta</taxon>
        <taxon>Marchantiophyta</taxon>
        <taxon>Marchantiopsida</taxon>
        <taxon>Marchantiidae</taxon>
        <taxon>Marchantiales</taxon>
        <taxon>Ricciaceae</taxon>
        <taxon>Riccia</taxon>
    </lineage>
</organism>
<keyword evidence="4" id="KW-1185">Reference proteome</keyword>
<gene>
    <name evidence="3" type="ORF">R1flu_026992</name>
</gene>
<feature type="region of interest" description="Disordered" evidence="2">
    <location>
        <begin position="44"/>
        <end position="82"/>
    </location>
</feature>
<evidence type="ECO:0000313" key="3">
    <source>
        <dbReference type="EMBL" id="KAL2608419.1"/>
    </source>
</evidence>
<feature type="coiled-coil region" evidence="1">
    <location>
        <begin position="111"/>
        <end position="152"/>
    </location>
</feature>
<evidence type="ECO:0000256" key="1">
    <source>
        <dbReference type="SAM" id="Coils"/>
    </source>
</evidence>
<evidence type="ECO:0000256" key="2">
    <source>
        <dbReference type="SAM" id="MobiDB-lite"/>
    </source>
</evidence>
<comment type="caution">
    <text evidence="3">The sequence shown here is derived from an EMBL/GenBank/DDBJ whole genome shotgun (WGS) entry which is preliminary data.</text>
</comment>
<dbReference type="Proteomes" id="UP001605036">
    <property type="component" value="Unassembled WGS sequence"/>
</dbReference>
<name>A0ABD1XHI9_9MARC</name>
<protein>
    <submittedName>
        <fullName evidence="3">Uncharacterized protein</fullName>
    </submittedName>
</protein>
<proteinExistence type="predicted"/>
<accession>A0ABD1XHI9</accession>
<sequence length="415" mass="46374">METSWKGKEKVIESSHHPDMGIDVDIPAKERRTLKIEMTASRLEMDPPLSTPTGQTSGRGSNHIPAGDTTKEVPPTSSKLPSDGIMEESVSQMTTMLLNILEHHGRANQCLASLEEDLAHAKLEEEKLKATIEALEKEKSEMNARVALMERKDLYDFLEAKIEGFQIANHLGTIGGFENLNLTITKKWVEIPTLKLEEFEKCPTDYPDFVRGHRTFQDEVDRTGIDVSYQSLLKALKATTGTLPNSLVVFEYMRSIFDSYINSTNDPNVQPLVKGLDADDFSVDKFFGLQDPTTPDDAQASPDFEKDLRTNERFQGTHDPEAIFHVFKTVLCLIVPIDPALVMTGIMNVEQQQDGHSCGKHVLQMLVGAAMKESNGLDRCFTEEGLRYIATLDQVRSFDVVFDMYLSGKMAGPPM</sequence>
<evidence type="ECO:0000313" key="4">
    <source>
        <dbReference type="Proteomes" id="UP001605036"/>
    </source>
</evidence>
<keyword evidence="1" id="KW-0175">Coiled coil</keyword>
<feature type="compositionally biased region" description="Polar residues" evidence="2">
    <location>
        <begin position="51"/>
        <end position="60"/>
    </location>
</feature>
<dbReference type="AlphaFoldDB" id="A0ABD1XHI9"/>